<keyword evidence="3" id="KW-1185">Reference proteome</keyword>
<name>A0A2G5SES8_9PELO</name>
<evidence type="ECO:0000256" key="1">
    <source>
        <dbReference type="SAM" id="MobiDB-lite"/>
    </source>
</evidence>
<accession>A0A2G5SES8</accession>
<evidence type="ECO:0000313" key="2">
    <source>
        <dbReference type="EMBL" id="PIC13595.1"/>
    </source>
</evidence>
<dbReference type="Proteomes" id="UP000230233">
    <property type="component" value="Unassembled WGS sequence"/>
</dbReference>
<dbReference type="AlphaFoldDB" id="A0A2G5SES8"/>
<evidence type="ECO:0000313" key="3">
    <source>
        <dbReference type="Proteomes" id="UP000230233"/>
    </source>
</evidence>
<proteinExistence type="predicted"/>
<comment type="caution">
    <text evidence="2">The sequence shown here is derived from an EMBL/GenBank/DDBJ whole genome shotgun (WGS) entry which is preliminary data.</text>
</comment>
<feature type="region of interest" description="Disordered" evidence="1">
    <location>
        <begin position="1"/>
        <end position="37"/>
    </location>
</feature>
<protein>
    <submittedName>
        <fullName evidence="2">Uncharacterized protein</fullName>
    </submittedName>
</protein>
<feature type="compositionally biased region" description="Basic and acidic residues" evidence="1">
    <location>
        <begin position="1"/>
        <end position="21"/>
    </location>
</feature>
<organism evidence="2 3">
    <name type="scientific">Caenorhabditis nigoni</name>
    <dbReference type="NCBI Taxonomy" id="1611254"/>
    <lineage>
        <taxon>Eukaryota</taxon>
        <taxon>Metazoa</taxon>
        <taxon>Ecdysozoa</taxon>
        <taxon>Nematoda</taxon>
        <taxon>Chromadorea</taxon>
        <taxon>Rhabditida</taxon>
        <taxon>Rhabditina</taxon>
        <taxon>Rhabditomorpha</taxon>
        <taxon>Rhabditoidea</taxon>
        <taxon>Rhabditidae</taxon>
        <taxon>Peloderinae</taxon>
        <taxon>Caenorhabditis</taxon>
    </lineage>
</organism>
<dbReference type="EMBL" id="PDUG01000012">
    <property type="protein sequence ID" value="PIC13595.1"/>
    <property type="molecule type" value="Genomic_DNA"/>
</dbReference>
<sequence>MEEKDEYGSFHRNTDVPKELIIDGDEESVAESDGKAQRRGRDKFLKVLDQKIPKHSHQTSHTRFGYFQLCRVLHL</sequence>
<reference evidence="3" key="1">
    <citation type="submission" date="2017-10" db="EMBL/GenBank/DDBJ databases">
        <title>Rapid genome shrinkage in a self-fertile nematode reveals novel sperm competition proteins.</title>
        <authorList>
            <person name="Yin D."/>
            <person name="Schwarz E.M."/>
            <person name="Thomas C.G."/>
            <person name="Felde R.L."/>
            <person name="Korf I.F."/>
            <person name="Cutter A.D."/>
            <person name="Schartner C.M."/>
            <person name="Ralston E.J."/>
            <person name="Meyer B.J."/>
            <person name="Haag E.S."/>
        </authorList>
    </citation>
    <scope>NUCLEOTIDE SEQUENCE [LARGE SCALE GENOMIC DNA]</scope>
    <source>
        <strain evidence="3">JU1422</strain>
    </source>
</reference>
<gene>
    <name evidence="2" type="ORF">B9Z55_027699</name>
</gene>